<dbReference type="Proteomes" id="UP000789366">
    <property type="component" value="Unassembled WGS sequence"/>
</dbReference>
<name>A0ACA9PKF5_9GLOM</name>
<sequence>QAITASSQNNSSLYIGIGVVGGILILIVAAMFLWLLRKKRSNALTLANDVTLEDPSGTPAFETFEPYKGTLDSVKTNGTNEHVVLKDEKQDNILLKLYKSNDYKSDEFKKKQSKF</sequence>
<evidence type="ECO:0000313" key="2">
    <source>
        <dbReference type="Proteomes" id="UP000789366"/>
    </source>
</evidence>
<gene>
    <name evidence="1" type="ORF">SPELUC_LOCUS11491</name>
</gene>
<proteinExistence type="predicted"/>
<dbReference type="EMBL" id="CAJVPW010024566">
    <property type="protein sequence ID" value="CAG8705372.1"/>
    <property type="molecule type" value="Genomic_DNA"/>
</dbReference>
<evidence type="ECO:0000313" key="1">
    <source>
        <dbReference type="EMBL" id="CAG8705372.1"/>
    </source>
</evidence>
<reference evidence="1" key="1">
    <citation type="submission" date="2021-06" db="EMBL/GenBank/DDBJ databases">
        <authorList>
            <person name="Kallberg Y."/>
            <person name="Tangrot J."/>
            <person name="Rosling A."/>
        </authorList>
    </citation>
    <scope>NUCLEOTIDE SEQUENCE</scope>
    <source>
        <strain evidence="1">28 12/20/2015</strain>
    </source>
</reference>
<comment type="caution">
    <text evidence="1">The sequence shown here is derived from an EMBL/GenBank/DDBJ whole genome shotgun (WGS) entry which is preliminary data.</text>
</comment>
<protein>
    <submittedName>
        <fullName evidence="1">11452_t:CDS:1</fullName>
    </submittedName>
</protein>
<keyword evidence="2" id="KW-1185">Reference proteome</keyword>
<organism evidence="1 2">
    <name type="scientific">Cetraspora pellucida</name>
    <dbReference type="NCBI Taxonomy" id="1433469"/>
    <lineage>
        <taxon>Eukaryota</taxon>
        <taxon>Fungi</taxon>
        <taxon>Fungi incertae sedis</taxon>
        <taxon>Mucoromycota</taxon>
        <taxon>Glomeromycotina</taxon>
        <taxon>Glomeromycetes</taxon>
        <taxon>Diversisporales</taxon>
        <taxon>Gigasporaceae</taxon>
        <taxon>Cetraspora</taxon>
    </lineage>
</organism>
<feature type="non-terminal residue" evidence="1">
    <location>
        <position position="1"/>
    </location>
</feature>
<accession>A0ACA9PKF5</accession>